<dbReference type="OrthoDB" id="437078at2759"/>
<name>A0A4R0RD74_9APHY</name>
<dbReference type="Pfam" id="PF07962">
    <property type="entry name" value="Swi3"/>
    <property type="match status" value="1"/>
</dbReference>
<proteinExistence type="inferred from homology"/>
<reference evidence="9 10" key="1">
    <citation type="submission" date="2018-11" db="EMBL/GenBank/DDBJ databases">
        <title>Genome assembly of Steccherinum ochraceum LE-BIN_3174, the white-rot fungus of the Steccherinaceae family (The Residual Polyporoid clade, Polyporales, Basidiomycota).</title>
        <authorList>
            <person name="Fedorova T.V."/>
            <person name="Glazunova O.A."/>
            <person name="Landesman E.O."/>
            <person name="Moiseenko K.V."/>
            <person name="Psurtseva N.V."/>
            <person name="Savinova O.S."/>
            <person name="Shakhova N.V."/>
            <person name="Tyazhelova T.V."/>
            <person name="Vasina D.V."/>
        </authorList>
    </citation>
    <scope>NUCLEOTIDE SEQUENCE [LARGE SCALE GENOMIC DNA]</scope>
    <source>
        <strain evidence="9 10">LE-BIN_3174</strain>
    </source>
</reference>
<keyword evidence="4 6" id="KW-0539">Nucleus</keyword>
<dbReference type="GO" id="GO:0031298">
    <property type="term" value="C:replication fork protection complex"/>
    <property type="evidence" value="ECO:0007669"/>
    <property type="project" value="TreeGrafter"/>
</dbReference>
<feature type="compositionally biased region" description="Polar residues" evidence="7">
    <location>
        <begin position="380"/>
        <end position="394"/>
    </location>
</feature>
<dbReference type="InterPro" id="IPR012923">
    <property type="entry name" value="Csm3"/>
</dbReference>
<feature type="compositionally biased region" description="Polar residues" evidence="7">
    <location>
        <begin position="325"/>
        <end position="346"/>
    </location>
</feature>
<feature type="compositionally biased region" description="Low complexity" evidence="7">
    <location>
        <begin position="268"/>
        <end position="289"/>
    </location>
</feature>
<dbReference type="GO" id="GO:0003677">
    <property type="term" value="F:DNA binding"/>
    <property type="evidence" value="ECO:0007669"/>
    <property type="project" value="TreeGrafter"/>
</dbReference>
<comment type="similarity">
    <text evidence="2 6">Belongs to the CSM3 family.</text>
</comment>
<dbReference type="PANTHER" id="PTHR13220">
    <property type="entry name" value="TIMELESS INTERACTING-RELATED"/>
    <property type="match status" value="1"/>
</dbReference>
<feature type="compositionally biased region" description="Acidic residues" evidence="7">
    <location>
        <begin position="308"/>
        <end position="320"/>
    </location>
</feature>
<feature type="region of interest" description="Disordered" evidence="7">
    <location>
        <begin position="109"/>
        <end position="153"/>
    </location>
</feature>
<keyword evidence="5 6" id="KW-0131">Cell cycle</keyword>
<feature type="compositionally biased region" description="Acidic residues" evidence="7">
    <location>
        <begin position="250"/>
        <end position="263"/>
    </location>
</feature>
<dbReference type="GO" id="GO:0031297">
    <property type="term" value="P:replication fork processing"/>
    <property type="evidence" value="ECO:0007669"/>
    <property type="project" value="UniProtKB-UniRule"/>
</dbReference>
<feature type="domain" description="Chromosome segregation in meiosis protein 3" evidence="8">
    <location>
        <begin position="157"/>
        <end position="238"/>
    </location>
</feature>
<evidence type="ECO:0000313" key="10">
    <source>
        <dbReference type="Proteomes" id="UP000292702"/>
    </source>
</evidence>
<dbReference type="AlphaFoldDB" id="A0A4R0RD74"/>
<evidence type="ECO:0000256" key="3">
    <source>
        <dbReference type="ARBA" id="ARBA00022763"/>
    </source>
</evidence>
<evidence type="ECO:0000256" key="1">
    <source>
        <dbReference type="ARBA" id="ARBA00004123"/>
    </source>
</evidence>
<evidence type="ECO:0000256" key="5">
    <source>
        <dbReference type="ARBA" id="ARBA00023306"/>
    </source>
</evidence>
<comment type="subcellular location">
    <subcellularLocation>
        <location evidence="1 6">Nucleus</location>
    </subcellularLocation>
</comment>
<gene>
    <name evidence="9" type="ORF">EIP91_003813</name>
</gene>
<dbReference type="GO" id="GO:0043111">
    <property type="term" value="P:replication fork arrest"/>
    <property type="evidence" value="ECO:0007669"/>
    <property type="project" value="TreeGrafter"/>
</dbReference>
<accession>A0A4R0RD74</accession>
<dbReference type="EMBL" id="RWJN01000223">
    <property type="protein sequence ID" value="TCD64653.1"/>
    <property type="molecule type" value="Genomic_DNA"/>
</dbReference>
<organism evidence="9 10">
    <name type="scientific">Steccherinum ochraceum</name>
    <dbReference type="NCBI Taxonomy" id="92696"/>
    <lineage>
        <taxon>Eukaryota</taxon>
        <taxon>Fungi</taxon>
        <taxon>Dikarya</taxon>
        <taxon>Basidiomycota</taxon>
        <taxon>Agaricomycotina</taxon>
        <taxon>Agaricomycetes</taxon>
        <taxon>Polyporales</taxon>
        <taxon>Steccherinaceae</taxon>
        <taxon>Steccherinum</taxon>
    </lineage>
</organism>
<sequence length="462" mass="50574">MSFSLDDIWNEPVQAPPPRAHTHSPIPIDVDDDDSLPGPSAAKRPRTKLFLSDSEDGSPKKPTTPRRGTTSNVNPDINALFDDLDGDDDAPQGLAPSLDLNALRRQAASRHVVRVPAPTPHEIMPSSSPPRDGDGDDDGDGGGKKEAGEKKRKVLPKLDEARLLGPDGFPVLVKQTKYFKPRGKGHEAADLNRLMQIYQFWTHKMYPRNHFGENVQRIEKLCHSRRMTVAMSVWKDESKGTIHGRKPTDDPLDIPSDEEQEDEERPRAAPARDSSMSAPSSPAAGRSQPNSPPPRPPSSASERTSGFSDDDIDIDALIQEDAERQTASFNRGPSPPLNDNTTNYRTNAKPAANPDDMDDDDDALWSSFNDASLFDDPSLTGGTASAATSVNSVRSEPMDDDEDEWQILREQEEEEQRARAKKEASAPTNVQKEVSAGELGSGPAEPGAPRHTGDEGWDEMYL</sequence>
<evidence type="ECO:0000313" key="9">
    <source>
        <dbReference type="EMBL" id="TCD64653.1"/>
    </source>
</evidence>
<evidence type="ECO:0000256" key="4">
    <source>
        <dbReference type="ARBA" id="ARBA00023242"/>
    </source>
</evidence>
<dbReference type="PANTHER" id="PTHR13220:SF11">
    <property type="entry name" value="TIMELESS-INTERACTING PROTEIN"/>
    <property type="match status" value="1"/>
</dbReference>
<feature type="region of interest" description="Disordered" evidence="7">
    <location>
        <begin position="1"/>
        <end position="96"/>
    </location>
</feature>
<evidence type="ECO:0000256" key="7">
    <source>
        <dbReference type="SAM" id="MobiDB-lite"/>
    </source>
</evidence>
<dbReference type="InterPro" id="IPR040038">
    <property type="entry name" value="TIPIN/Csm3/Swi3"/>
</dbReference>
<dbReference type="Proteomes" id="UP000292702">
    <property type="component" value="Unassembled WGS sequence"/>
</dbReference>
<dbReference type="GO" id="GO:0000076">
    <property type="term" value="P:DNA replication checkpoint signaling"/>
    <property type="evidence" value="ECO:0007669"/>
    <property type="project" value="UniProtKB-UniRule"/>
</dbReference>
<feature type="compositionally biased region" description="Basic and acidic residues" evidence="7">
    <location>
        <begin position="406"/>
        <end position="424"/>
    </location>
</feature>
<evidence type="ECO:0000259" key="8">
    <source>
        <dbReference type="Pfam" id="PF07962"/>
    </source>
</evidence>
<keyword evidence="3 6" id="KW-0227">DNA damage</keyword>
<dbReference type="STRING" id="92696.A0A4R0RD74"/>
<evidence type="ECO:0000256" key="6">
    <source>
        <dbReference type="RuleBase" id="RU366049"/>
    </source>
</evidence>
<comment type="caution">
    <text evidence="9">The sequence shown here is derived from an EMBL/GenBank/DDBJ whole genome shotgun (WGS) entry which is preliminary data.</text>
</comment>
<dbReference type="GO" id="GO:0006974">
    <property type="term" value="P:DNA damage response"/>
    <property type="evidence" value="ECO:0007669"/>
    <property type="project" value="UniProtKB-KW"/>
</dbReference>
<evidence type="ECO:0000256" key="2">
    <source>
        <dbReference type="ARBA" id="ARBA00006075"/>
    </source>
</evidence>
<feature type="region of interest" description="Disordered" evidence="7">
    <location>
        <begin position="238"/>
        <end position="462"/>
    </location>
</feature>
<comment type="function">
    <text evidence="6">Plays an important role in the control of DNA replication and the maintenance of replication fork stability.</text>
</comment>
<keyword evidence="10" id="KW-1185">Reference proteome</keyword>
<protein>
    <recommendedName>
        <fullName evidence="6">Chromosome segregation in meiosis protein</fullName>
    </recommendedName>
</protein>